<dbReference type="Pfam" id="PF13405">
    <property type="entry name" value="EF-hand_6"/>
    <property type="match status" value="1"/>
</dbReference>
<dbReference type="Gene3D" id="3.20.20.220">
    <property type="match status" value="1"/>
</dbReference>
<keyword evidence="4 6" id="KW-0560">Oxidoreductase</keyword>
<organism evidence="10">
    <name type="scientific">Chlorella variabilis</name>
    <name type="common">Green alga</name>
    <dbReference type="NCBI Taxonomy" id="554065"/>
    <lineage>
        <taxon>Eukaryota</taxon>
        <taxon>Viridiplantae</taxon>
        <taxon>Chlorophyta</taxon>
        <taxon>core chlorophytes</taxon>
        <taxon>Trebouxiophyceae</taxon>
        <taxon>Chlorellales</taxon>
        <taxon>Chlorellaceae</taxon>
        <taxon>Chlorella clade</taxon>
        <taxon>Chlorella</taxon>
    </lineage>
</organism>
<dbReference type="InterPro" id="IPR011992">
    <property type="entry name" value="EF-hand-dom_pair"/>
</dbReference>
<dbReference type="GO" id="GO:0071949">
    <property type="term" value="F:FAD binding"/>
    <property type="evidence" value="ECO:0007669"/>
    <property type="project" value="TreeGrafter"/>
</dbReference>
<dbReference type="eggNOG" id="KOG0186">
    <property type="taxonomic scope" value="Eukaryota"/>
</dbReference>
<dbReference type="KEGG" id="cvr:CHLNCDRAFT_145399"/>
<evidence type="ECO:0000256" key="6">
    <source>
        <dbReference type="RuleBase" id="RU364054"/>
    </source>
</evidence>
<comment type="catalytic activity">
    <reaction evidence="6">
        <text>L-proline + a quinone = (S)-1-pyrroline-5-carboxylate + a quinol + H(+)</text>
        <dbReference type="Rhea" id="RHEA:23784"/>
        <dbReference type="ChEBI" id="CHEBI:15378"/>
        <dbReference type="ChEBI" id="CHEBI:17388"/>
        <dbReference type="ChEBI" id="CHEBI:24646"/>
        <dbReference type="ChEBI" id="CHEBI:60039"/>
        <dbReference type="ChEBI" id="CHEBI:132124"/>
        <dbReference type="EC" id="1.5.5.2"/>
    </reaction>
</comment>
<evidence type="ECO:0000256" key="2">
    <source>
        <dbReference type="ARBA" id="ARBA00012695"/>
    </source>
</evidence>
<dbReference type="Gene3D" id="1.10.238.10">
    <property type="entry name" value="EF-hand"/>
    <property type="match status" value="1"/>
</dbReference>
<evidence type="ECO:0000256" key="3">
    <source>
        <dbReference type="ARBA" id="ARBA00022837"/>
    </source>
</evidence>
<reference evidence="9 10" key="1">
    <citation type="journal article" date="2010" name="Plant Cell">
        <title>The Chlorella variabilis NC64A genome reveals adaptation to photosymbiosis, coevolution with viruses, and cryptic sex.</title>
        <authorList>
            <person name="Blanc G."/>
            <person name="Duncan G."/>
            <person name="Agarkova I."/>
            <person name="Borodovsky M."/>
            <person name="Gurnon J."/>
            <person name="Kuo A."/>
            <person name="Lindquist E."/>
            <person name="Lucas S."/>
            <person name="Pangilinan J."/>
            <person name="Polle J."/>
            <person name="Salamov A."/>
            <person name="Terry A."/>
            <person name="Yamada T."/>
            <person name="Dunigan D.D."/>
            <person name="Grigoriev I.V."/>
            <person name="Claverie J.M."/>
            <person name="Van Etten J.L."/>
        </authorList>
    </citation>
    <scope>NUCLEOTIDE SEQUENCE [LARGE SCALE GENOMIC DNA]</scope>
    <source>
        <strain evidence="9 10">NC64A</strain>
    </source>
</reference>
<keyword evidence="5 6" id="KW-0642">Proline metabolism</keyword>
<dbReference type="GO" id="GO:0010133">
    <property type="term" value="P:L-proline catabolic process to L-glutamate"/>
    <property type="evidence" value="ECO:0007669"/>
    <property type="project" value="TreeGrafter"/>
</dbReference>
<dbReference type="Pfam" id="PF01619">
    <property type="entry name" value="Pro_dh"/>
    <property type="match status" value="1"/>
</dbReference>
<evidence type="ECO:0000256" key="1">
    <source>
        <dbReference type="ARBA" id="ARBA00005869"/>
    </source>
</evidence>
<dbReference type="GO" id="GO:0005739">
    <property type="term" value="C:mitochondrion"/>
    <property type="evidence" value="ECO:0007669"/>
    <property type="project" value="TreeGrafter"/>
</dbReference>
<dbReference type="CDD" id="cd00051">
    <property type="entry name" value="EFh"/>
    <property type="match status" value="1"/>
</dbReference>
<dbReference type="PANTHER" id="PTHR13914">
    <property type="entry name" value="PROLINE OXIDASE"/>
    <property type="match status" value="1"/>
</dbReference>
<dbReference type="EC" id="1.5.5.2" evidence="2 6"/>
<dbReference type="Proteomes" id="UP000008141">
    <property type="component" value="Unassembled WGS sequence"/>
</dbReference>
<dbReference type="SMART" id="SM00054">
    <property type="entry name" value="EFh"/>
    <property type="match status" value="2"/>
</dbReference>
<dbReference type="GeneID" id="17355397"/>
<evidence type="ECO:0000313" key="10">
    <source>
        <dbReference type="Proteomes" id="UP000008141"/>
    </source>
</evidence>
<dbReference type="AlphaFoldDB" id="E1ZEC2"/>
<dbReference type="FunCoup" id="E1ZEC2">
    <property type="interactions" value="527"/>
</dbReference>
<dbReference type="InterPro" id="IPR002872">
    <property type="entry name" value="Proline_DH_dom"/>
</dbReference>
<dbReference type="InterPro" id="IPR029041">
    <property type="entry name" value="FAD-linked_oxidoreductase-like"/>
</dbReference>
<proteinExistence type="inferred from homology"/>
<name>E1ZEC2_CHLVA</name>
<dbReference type="OMA" id="GPLKKYH"/>
<gene>
    <name evidence="9" type="ORF">CHLNCDRAFT_145399</name>
</gene>
<dbReference type="GO" id="GO:0004657">
    <property type="term" value="F:proline dehydrogenase activity"/>
    <property type="evidence" value="ECO:0007669"/>
    <property type="project" value="UniProtKB-EC"/>
</dbReference>
<dbReference type="RefSeq" id="XP_005847946.1">
    <property type="nucleotide sequence ID" value="XM_005847884.1"/>
</dbReference>
<comment type="cofactor">
    <cofactor evidence="6">
        <name>FAD</name>
        <dbReference type="ChEBI" id="CHEBI:57692"/>
    </cofactor>
</comment>
<evidence type="ECO:0000313" key="9">
    <source>
        <dbReference type="EMBL" id="EFN55844.1"/>
    </source>
</evidence>
<dbReference type="PROSITE" id="PS50222">
    <property type="entry name" value="EF_HAND_2"/>
    <property type="match status" value="1"/>
</dbReference>
<feature type="region of interest" description="Disordered" evidence="7">
    <location>
        <begin position="205"/>
        <end position="232"/>
    </location>
</feature>
<keyword evidence="3" id="KW-0106">Calcium</keyword>
<dbReference type="SUPFAM" id="SSF47473">
    <property type="entry name" value="EF-hand"/>
    <property type="match status" value="1"/>
</dbReference>
<dbReference type="InParanoid" id="E1ZEC2"/>
<dbReference type="InterPro" id="IPR015659">
    <property type="entry name" value="Proline_oxidase"/>
</dbReference>
<keyword evidence="6" id="KW-0285">Flavoprotein</keyword>
<keyword evidence="10" id="KW-1185">Reference proteome</keyword>
<evidence type="ECO:0000256" key="5">
    <source>
        <dbReference type="ARBA" id="ARBA00023062"/>
    </source>
</evidence>
<keyword evidence="6" id="KW-0274">FAD</keyword>
<accession>E1ZEC2</accession>
<sequence length="606" mass="67231">MLRAALPRAAAAASCQRLLPAVAAAGLHHAAWLAQQVAEAAPARMEEAAQAVKEVMGEPDPLVVQHLQAQAEPLPLAALRFDDPKAAFKAKSSLDILRSLLVFQLCKVQALVRNADSVLAWSKRVFGPRLTNAVIRHTFYKQFVAGECVEACREAVEALRRHGIGGITYCAESEDAVRIQPTLRKMKASGVRAILDYAAGEWGGHAGPAPRRHEDDVEHEEGPASRQAPQDSVLVRTYEYESERVCDSRMSVFLKSIEAAHSAEGQGFAAIKVTALGLPALLERTSSSLLAIGDLFRRFDTDGNGYMTHDEFAHVYSQLFVDDAPERIDEIFAHLDVGKDARVDYVDWIKAALNQDEQRLLRNMMGRVDRLAQAAAEADVRLLVDAEHSYFQPAIDNTVTELQRQYNRTAPRIYNTVQCYLKDSHERLMTELERARRENYKYGAKLVRGAYMLLERQRAMEKGYPSPIHDSAEDTHANYDRCVREMLACVAREGAEVMVASHNQRSVEMAVERMAALGLPPSAGVYFGQLLGMADHLTYTLGGHGYGAYKYVPFGAVEEVMPYLIRRAQENSSILAGAAIGDEVAMMRREFVRRLGLTVRPPLPDD</sequence>
<evidence type="ECO:0000256" key="7">
    <source>
        <dbReference type="SAM" id="MobiDB-lite"/>
    </source>
</evidence>
<feature type="domain" description="EF-hand" evidence="8">
    <location>
        <begin position="287"/>
        <end position="322"/>
    </location>
</feature>
<evidence type="ECO:0000259" key="8">
    <source>
        <dbReference type="PROSITE" id="PS50222"/>
    </source>
</evidence>
<dbReference type="PROSITE" id="PS00018">
    <property type="entry name" value="EF_HAND_1"/>
    <property type="match status" value="1"/>
</dbReference>
<dbReference type="OrthoDB" id="5464at2759"/>
<dbReference type="InterPro" id="IPR018247">
    <property type="entry name" value="EF_Hand_1_Ca_BS"/>
</dbReference>
<dbReference type="EMBL" id="GL433843">
    <property type="protein sequence ID" value="EFN55844.1"/>
    <property type="molecule type" value="Genomic_DNA"/>
</dbReference>
<feature type="compositionally biased region" description="Basic and acidic residues" evidence="7">
    <location>
        <begin position="211"/>
        <end position="223"/>
    </location>
</feature>
<dbReference type="GO" id="GO:0005509">
    <property type="term" value="F:calcium ion binding"/>
    <property type="evidence" value="ECO:0007669"/>
    <property type="project" value="InterPro"/>
</dbReference>
<dbReference type="PANTHER" id="PTHR13914:SF0">
    <property type="entry name" value="PROLINE DEHYDROGENASE 1, MITOCHONDRIAL"/>
    <property type="match status" value="1"/>
</dbReference>
<protein>
    <recommendedName>
        <fullName evidence="2 6">Proline dehydrogenase</fullName>
        <ecNumber evidence="2 6">1.5.5.2</ecNumber>
    </recommendedName>
</protein>
<dbReference type="InterPro" id="IPR002048">
    <property type="entry name" value="EF_hand_dom"/>
</dbReference>
<dbReference type="STRING" id="554065.E1ZEC2"/>
<dbReference type="SUPFAM" id="SSF51730">
    <property type="entry name" value="FAD-linked oxidoreductase"/>
    <property type="match status" value="1"/>
</dbReference>
<evidence type="ECO:0000256" key="4">
    <source>
        <dbReference type="ARBA" id="ARBA00023002"/>
    </source>
</evidence>
<comment type="function">
    <text evidence="6">Converts proline to delta-1-pyrroline-5-carboxylate.</text>
</comment>
<comment type="similarity">
    <text evidence="1 6">Belongs to the proline oxidase family.</text>
</comment>